<dbReference type="GO" id="GO:0003677">
    <property type="term" value="F:DNA binding"/>
    <property type="evidence" value="ECO:0007669"/>
    <property type="project" value="UniProtKB-KW"/>
</dbReference>
<dbReference type="STRING" id="318479.A0A0N4UBC2"/>
<evidence type="ECO:0000256" key="1">
    <source>
        <dbReference type="ARBA" id="ARBA00022723"/>
    </source>
</evidence>
<dbReference type="OrthoDB" id="5792412at2759"/>
<dbReference type="SMART" id="SM00258">
    <property type="entry name" value="SAND"/>
    <property type="match status" value="1"/>
</dbReference>
<sequence length="353" mass="39641">MSVVDSDERVLPSRTPSEDLNSTVLEVKCGQLIARLHTDKFICPGIHQPCIELDGEMISPKEFTIRANKDKQKDWKGSIRIGKSNMRSLMECKSLDFYNHDTYCSAKCQSRNYITSKNFVGDLSLKPDVFFGASTSNCELSDTNPCGNTVISNALQRLVNNPSALASISIMSDQLILSTLLSSGNSGRTTDGAVLKQEDSVDRSHLTNISRAMQDQPVKFWTMVSDMGLFDEFMNMIITAINQTQRLVSMGSAQRDAVAEKLSQMAKVFELEDIISTRIHAKRLQYLVDTNLLKNKFQAELQRKTEECRRELEEARRRVAQIDEIVLDPLLFPVKRSRLSSTEDVIGGMAKND</sequence>
<evidence type="ECO:0000256" key="7">
    <source>
        <dbReference type="SAM" id="Coils"/>
    </source>
</evidence>
<keyword evidence="4" id="KW-0238">DNA-binding</keyword>
<keyword evidence="1" id="KW-0479">Metal-binding</keyword>
<keyword evidence="11" id="KW-1185">Reference proteome</keyword>
<dbReference type="Proteomes" id="UP000038040">
    <property type="component" value="Unplaced"/>
</dbReference>
<reference evidence="12" key="1">
    <citation type="submission" date="2017-02" db="UniProtKB">
        <authorList>
            <consortium name="WormBaseParasite"/>
        </authorList>
    </citation>
    <scope>IDENTIFICATION</scope>
</reference>
<dbReference type="Proteomes" id="UP000274756">
    <property type="component" value="Unassembled WGS sequence"/>
</dbReference>
<dbReference type="InterPro" id="IPR000770">
    <property type="entry name" value="SAND_dom"/>
</dbReference>
<dbReference type="WBParaSite" id="DME_0000449401-mRNA-1">
    <property type="protein sequence ID" value="DME_0000449401-mRNA-1"/>
    <property type="gene ID" value="DME_0000449401"/>
</dbReference>
<evidence type="ECO:0000259" key="8">
    <source>
        <dbReference type="PROSITE" id="PS50864"/>
    </source>
</evidence>
<evidence type="ECO:0000313" key="10">
    <source>
        <dbReference type="Proteomes" id="UP000038040"/>
    </source>
</evidence>
<evidence type="ECO:0000256" key="3">
    <source>
        <dbReference type="ARBA" id="ARBA00023015"/>
    </source>
</evidence>
<keyword evidence="7" id="KW-0175">Coiled coil</keyword>
<keyword evidence="6" id="KW-0539">Nucleus</keyword>
<evidence type="ECO:0000313" key="9">
    <source>
        <dbReference type="EMBL" id="VDN58404.1"/>
    </source>
</evidence>
<dbReference type="SUPFAM" id="SSF63763">
    <property type="entry name" value="SAND domain-like"/>
    <property type="match status" value="1"/>
</dbReference>
<gene>
    <name evidence="9" type="ORF">DME_LOCUS8377</name>
</gene>
<evidence type="ECO:0000256" key="5">
    <source>
        <dbReference type="ARBA" id="ARBA00023163"/>
    </source>
</evidence>
<keyword evidence="2" id="KW-0862">Zinc</keyword>
<dbReference type="PANTHER" id="PTHR10417:SF4">
    <property type="entry name" value="SAND DOMAIN-CONTAINING PROTEIN-RELATED"/>
    <property type="match status" value="1"/>
</dbReference>
<dbReference type="PANTHER" id="PTHR10417">
    <property type="entry name" value="GLUCOCORTICOID MODULATORY ELEMENT-BINDING PROTEIN"/>
    <property type="match status" value="1"/>
</dbReference>
<evidence type="ECO:0000256" key="6">
    <source>
        <dbReference type="ARBA" id="ARBA00023242"/>
    </source>
</evidence>
<dbReference type="EMBL" id="UYYG01001168">
    <property type="protein sequence ID" value="VDN58404.1"/>
    <property type="molecule type" value="Genomic_DNA"/>
</dbReference>
<feature type="domain" description="SAND" evidence="8">
    <location>
        <begin position="15"/>
        <end position="96"/>
    </location>
</feature>
<keyword evidence="5" id="KW-0804">Transcription</keyword>
<feature type="coiled-coil region" evidence="7">
    <location>
        <begin position="294"/>
        <end position="325"/>
    </location>
</feature>
<evidence type="ECO:0000313" key="11">
    <source>
        <dbReference type="Proteomes" id="UP000274756"/>
    </source>
</evidence>
<reference evidence="9 11" key="2">
    <citation type="submission" date="2018-11" db="EMBL/GenBank/DDBJ databases">
        <authorList>
            <consortium name="Pathogen Informatics"/>
        </authorList>
    </citation>
    <scope>NUCLEOTIDE SEQUENCE [LARGE SCALE GENOMIC DNA]</scope>
</reference>
<dbReference type="Pfam" id="PF01342">
    <property type="entry name" value="SAND"/>
    <property type="match status" value="1"/>
</dbReference>
<dbReference type="Pfam" id="PF25892">
    <property type="entry name" value="Spe-44"/>
    <property type="match status" value="1"/>
</dbReference>
<protein>
    <submittedName>
        <fullName evidence="12">SAND domain-containing protein</fullName>
    </submittedName>
</protein>
<dbReference type="InterPro" id="IPR010919">
    <property type="entry name" value="SAND-like_dom_sf"/>
</dbReference>
<evidence type="ECO:0000256" key="2">
    <source>
        <dbReference type="ARBA" id="ARBA00022833"/>
    </source>
</evidence>
<dbReference type="PROSITE" id="PS50864">
    <property type="entry name" value="SAND"/>
    <property type="match status" value="1"/>
</dbReference>
<evidence type="ECO:0000313" key="12">
    <source>
        <dbReference type="WBParaSite" id="DME_0000449401-mRNA-1"/>
    </source>
</evidence>
<dbReference type="Gene3D" id="3.10.390.10">
    <property type="entry name" value="SAND domain-like"/>
    <property type="match status" value="1"/>
</dbReference>
<dbReference type="AlphaFoldDB" id="A0A0N4UBC2"/>
<evidence type="ECO:0000256" key="4">
    <source>
        <dbReference type="ARBA" id="ARBA00023125"/>
    </source>
</evidence>
<accession>A0A0N4UBC2</accession>
<keyword evidence="3" id="KW-0805">Transcription regulation</keyword>
<name>A0A0N4UBC2_DRAME</name>
<proteinExistence type="predicted"/>
<dbReference type="InterPro" id="IPR059099">
    <property type="entry name" value="GMEB1/2/Spe-44_dom"/>
</dbReference>
<dbReference type="GO" id="GO:0046872">
    <property type="term" value="F:metal ion binding"/>
    <property type="evidence" value="ECO:0007669"/>
    <property type="project" value="UniProtKB-KW"/>
</dbReference>
<organism evidence="10 12">
    <name type="scientific">Dracunculus medinensis</name>
    <name type="common">Guinea worm</name>
    <dbReference type="NCBI Taxonomy" id="318479"/>
    <lineage>
        <taxon>Eukaryota</taxon>
        <taxon>Metazoa</taxon>
        <taxon>Ecdysozoa</taxon>
        <taxon>Nematoda</taxon>
        <taxon>Chromadorea</taxon>
        <taxon>Rhabditida</taxon>
        <taxon>Spirurina</taxon>
        <taxon>Dracunculoidea</taxon>
        <taxon>Dracunculidae</taxon>
        <taxon>Dracunculus</taxon>
    </lineage>
</organism>